<organism evidence="1 2">
    <name type="scientific">Desulfosarcina ovata subsp. sediminis</name>
    <dbReference type="NCBI Taxonomy" id="885957"/>
    <lineage>
        <taxon>Bacteria</taxon>
        <taxon>Pseudomonadati</taxon>
        <taxon>Thermodesulfobacteriota</taxon>
        <taxon>Desulfobacteria</taxon>
        <taxon>Desulfobacterales</taxon>
        <taxon>Desulfosarcinaceae</taxon>
        <taxon>Desulfosarcina</taxon>
    </lineage>
</organism>
<name>A0A5K8A2R5_9BACT</name>
<gene>
    <name evidence="1" type="ORF">DSCO28_73020</name>
</gene>
<evidence type="ECO:0000313" key="2">
    <source>
        <dbReference type="Proteomes" id="UP000425960"/>
    </source>
</evidence>
<dbReference type="Proteomes" id="UP000425960">
    <property type="component" value="Plasmid Do28_1"/>
</dbReference>
<geneLocation type="plasmid" evidence="2">
    <name>do28_1 dna</name>
</geneLocation>
<dbReference type="AlphaFoldDB" id="A0A5K8A2R5"/>
<dbReference type="RefSeq" id="WP_155326319.1">
    <property type="nucleotide sequence ID" value="NZ_AP021877.1"/>
</dbReference>
<protein>
    <submittedName>
        <fullName evidence="1">Uncharacterized protein</fullName>
    </submittedName>
</protein>
<dbReference type="KEGG" id="dov:DSCO28_73020"/>
<reference evidence="1 2" key="1">
    <citation type="submission" date="2019-11" db="EMBL/GenBank/DDBJ databases">
        <title>Comparative genomics of hydrocarbon-degrading Desulfosarcina strains.</title>
        <authorList>
            <person name="Watanabe M."/>
            <person name="Kojima H."/>
            <person name="Fukui M."/>
        </authorList>
    </citation>
    <scope>NUCLEOTIDE SEQUENCE [LARGE SCALE GENOMIC DNA]</scope>
    <source>
        <strain evidence="1 2">28bB2T</strain>
        <plasmid evidence="2">do28_1 dna</plasmid>
    </source>
</reference>
<proteinExistence type="predicted"/>
<evidence type="ECO:0000313" key="1">
    <source>
        <dbReference type="EMBL" id="BBO86736.1"/>
    </source>
</evidence>
<dbReference type="EMBL" id="AP021877">
    <property type="protein sequence ID" value="BBO86736.1"/>
    <property type="molecule type" value="Genomic_DNA"/>
</dbReference>
<keyword evidence="1" id="KW-0614">Plasmid</keyword>
<accession>A0A5K8A2R5</accession>
<sequence>MEKPMIISDGIQYWDEFEEGGVRWVLLQCCPHSDDELIEIFMSGASYGGPGQYFQQKPHIKRTKRRVLMTQRFGLDV</sequence>